<evidence type="ECO:0000313" key="3">
    <source>
        <dbReference type="Proteomes" id="UP000285092"/>
    </source>
</evidence>
<feature type="transmembrane region" description="Helical" evidence="1">
    <location>
        <begin position="111"/>
        <end position="133"/>
    </location>
</feature>
<evidence type="ECO:0000256" key="1">
    <source>
        <dbReference type="SAM" id="Phobius"/>
    </source>
</evidence>
<sequence>MGAGGSIIAGSALAIVAVAVLRVSWGQKGRSAALNAAGWGFALAALILGWTAAGAWGASVVALWAMGAACAVLAWEGFRSPASRAKASNRRAGMMPEGPAPLQIGARLTTFTLVAIVALLSSIAFAVGVRWLAAAMGAGEANANVLALFATPVVWTVLAFMLLMTASRKRQIVYLAVTASAALPAILVGAA</sequence>
<organism evidence="2 3">
    <name type="scientific">Pelagerythrobacter aerophilus</name>
    <dbReference type="NCBI Taxonomy" id="2306995"/>
    <lineage>
        <taxon>Bacteria</taxon>
        <taxon>Pseudomonadati</taxon>
        <taxon>Pseudomonadota</taxon>
        <taxon>Alphaproteobacteria</taxon>
        <taxon>Sphingomonadales</taxon>
        <taxon>Erythrobacteraceae</taxon>
        <taxon>Pelagerythrobacter</taxon>
    </lineage>
</organism>
<reference evidence="2 3" key="1">
    <citation type="submission" date="2018-08" db="EMBL/GenBank/DDBJ databases">
        <title>Altererythrobacter sp.Ery1 and Ery12, the genome sequencing of novel strains in genus Alterythrobacter.</title>
        <authorList>
            <person name="Cheng H."/>
            <person name="Wu Y.-H."/>
            <person name="Fang C."/>
            <person name="Xu X.-W."/>
        </authorList>
    </citation>
    <scope>NUCLEOTIDE SEQUENCE [LARGE SCALE GENOMIC DNA]</scope>
    <source>
        <strain evidence="2 3">Ery1</strain>
    </source>
</reference>
<dbReference type="EMBL" id="QXFK01000019">
    <property type="protein sequence ID" value="RIV75659.1"/>
    <property type="molecule type" value="Genomic_DNA"/>
</dbReference>
<feature type="transmembrane region" description="Helical" evidence="1">
    <location>
        <begin position="145"/>
        <end position="165"/>
    </location>
</feature>
<keyword evidence="1" id="KW-0812">Transmembrane</keyword>
<feature type="transmembrane region" description="Helical" evidence="1">
    <location>
        <begin position="32"/>
        <end position="50"/>
    </location>
</feature>
<dbReference type="OrthoDB" id="7573860at2"/>
<proteinExistence type="predicted"/>
<comment type="caution">
    <text evidence="2">The sequence shown here is derived from an EMBL/GenBank/DDBJ whole genome shotgun (WGS) entry which is preliminary data.</text>
</comment>
<feature type="transmembrane region" description="Helical" evidence="1">
    <location>
        <begin position="56"/>
        <end position="75"/>
    </location>
</feature>
<protein>
    <submittedName>
        <fullName evidence="2">Uncharacterized protein</fullName>
    </submittedName>
</protein>
<dbReference type="Proteomes" id="UP000285092">
    <property type="component" value="Unassembled WGS sequence"/>
</dbReference>
<feature type="transmembrane region" description="Helical" evidence="1">
    <location>
        <begin position="172"/>
        <end position="190"/>
    </location>
</feature>
<accession>A0A418NDT1</accession>
<keyword evidence="1" id="KW-1133">Transmembrane helix</keyword>
<keyword evidence="3" id="KW-1185">Reference proteome</keyword>
<dbReference type="RefSeq" id="WP_119514585.1">
    <property type="nucleotide sequence ID" value="NZ_QXFK01000019.1"/>
</dbReference>
<name>A0A418NDT1_9SPHN</name>
<feature type="transmembrane region" description="Helical" evidence="1">
    <location>
        <begin position="6"/>
        <end position="25"/>
    </location>
</feature>
<keyword evidence="1" id="KW-0472">Membrane</keyword>
<gene>
    <name evidence="2" type="ORF">D2V04_15330</name>
</gene>
<dbReference type="AlphaFoldDB" id="A0A418NDT1"/>
<evidence type="ECO:0000313" key="2">
    <source>
        <dbReference type="EMBL" id="RIV75659.1"/>
    </source>
</evidence>